<organism evidence="5">
    <name type="scientific">marine sediment metagenome</name>
    <dbReference type="NCBI Taxonomy" id="412755"/>
    <lineage>
        <taxon>unclassified sequences</taxon>
        <taxon>metagenomes</taxon>
        <taxon>ecological metagenomes</taxon>
    </lineage>
</organism>
<dbReference type="Pfam" id="PF01272">
    <property type="entry name" value="GreA_GreB"/>
    <property type="match status" value="1"/>
</dbReference>
<reference evidence="5" key="1">
    <citation type="journal article" date="2014" name="Front. Microbiol.">
        <title>High frequency of phylogenetically diverse reductive dehalogenase-homologous genes in deep subseafloor sedimentary metagenomes.</title>
        <authorList>
            <person name="Kawai M."/>
            <person name="Futagami T."/>
            <person name="Toyoda A."/>
            <person name="Takaki Y."/>
            <person name="Nishi S."/>
            <person name="Hori S."/>
            <person name="Arai W."/>
            <person name="Tsubouchi T."/>
            <person name="Morono Y."/>
            <person name="Uchiyama I."/>
            <person name="Ito T."/>
            <person name="Fujiyama A."/>
            <person name="Inagaki F."/>
            <person name="Takami H."/>
        </authorList>
    </citation>
    <scope>NUCLEOTIDE SEQUENCE</scope>
    <source>
        <strain evidence="5">Expedition CK06-06</strain>
    </source>
</reference>
<keyword evidence="2" id="KW-0804">Transcription</keyword>
<dbReference type="InterPro" id="IPR023459">
    <property type="entry name" value="Tscrpt_elong_fac_GreA/B_fam"/>
</dbReference>
<dbReference type="EMBL" id="BARV01015898">
    <property type="protein sequence ID" value="GAI20781.1"/>
    <property type="molecule type" value="Genomic_DNA"/>
</dbReference>
<protein>
    <recommendedName>
        <fullName evidence="6">Transcription elongation factor GreA</fullName>
    </recommendedName>
</protein>
<proteinExistence type="predicted"/>
<dbReference type="Gene3D" id="1.10.287.180">
    <property type="entry name" value="Transcription elongation factor, GreA/GreB, N-terminal domain"/>
    <property type="match status" value="1"/>
</dbReference>
<feature type="domain" description="Transcription elongation factor GreA/GreB N-terminal" evidence="4">
    <location>
        <begin position="97"/>
        <end position="165"/>
    </location>
</feature>
<accession>X1MRW5</accession>
<gene>
    <name evidence="5" type="ORF">S06H3_27409</name>
</gene>
<dbReference type="GO" id="GO:0032784">
    <property type="term" value="P:regulation of DNA-templated transcription elongation"/>
    <property type="evidence" value="ECO:0007669"/>
    <property type="project" value="InterPro"/>
</dbReference>
<dbReference type="GO" id="GO:0003677">
    <property type="term" value="F:DNA binding"/>
    <property type="evidence" value="ECO:0007669"/>
    <property type="project" value="InterPro"/>
</dbReference>
<dbReference type="SUPFAM" id="SSF54534">
    <property type="entry name" value="FKBP-like"/>
    <property type="match status" value="1"/>
</dbReference>
<name>X1MRW5_9ZZZZ</name>
<dbReference type="SUPFAM" id="SSF46557">
    <property type="entry name" value="GreA transcript cleavage protein, N-terminal domain"/>
    <property type="match status" value="1"/>
</dbReference>
<dbReference type="Pfam" id="PF03449">
    <property type="entry name" value="GreA_GreB_N"/>
    <property type="match status" value="1"/>
</dbReference>
<dbReference type="GO" id="GO:0070063">
    <property type="term" value="F:RNA polymerase binding"/>
    <property type="evidence" value="ECO:0007669"/>
    <property type="project" value="InterPro"/>
</dbReference>
<dbReference type="AlphaFoldDB" id="X1MRW5"/>
<feature type="domain" description="Transcription elongation factor GreA/GreB C-terminal" evidence="3">
    <location>
        <begin position="174"/>
        <end position="244"/>
    </location>
</feature>
<keyword evidence="1" id="KW-0805">Transcription regulation</keyword>
<evidence type="ECO:0000313" key="5">
    <source>
        <dbReference type="EMBL" id="GAI20781.1"/>
    </source>
</evidence>
<evidence type="ECO:0000256" key="2">
    <source>
        <dbReference type="ARBA" id="ARBA00023163"/>
    </source>
</evidence>
<dbReference type="Gene3D" id="3.10.50.30">
    <property type="entry name" value="Transcription elongation factor, GreA/GreB, C-terminal domain"/>
    <property type="match status" value="1"/>
</dbReference>
<evidence type="ECO:0000259" key="4">
    <source>
        <dbReference type="Pfam" id="PF03449"/>
    </source>
</evidence>
<evidence type="ECO:0008006" key="6">
    <source>
        <dbReference type="Google" id="ProtNLM"/>
    </source>
</evidence>
<dbReference type="PANTHER" id="PTHR30437:SF4">
    <property type="entry name" value="TRANSCRIPTION ELONGATION FACTOR GREA"/>
    <property type="match status" value="1"/>
</dbReference>
<dbReference type="InterPro" id="IPR001437">
    <property type="entry name" value="Tscrpt_elong_fac_GreA/B_C"/>
</dbReference>
<dbReference type="PANTHER" id="PTHR30437">
    <property type="entry name" value="TRANSCRIPTION ELONGATION FACTOR GREA"/>
    <property type="match status" value="1"/>
</dbReference>
<comment type="caution">
    <text evidence="5">The sequence shown here is derived from an EMBL/GenBank/DDBJ whole genome shotgun (WGS) entry which is preliminary data.</text>
</comment>
<evidence type="ECO:0000256" key="1">
    <source>
        <dbReference type="ARBA" id="ARBA00023015"/>
    </source>
</evidence>
<dbReference type="InterPro" id="IPR036805">
    <property type="entry name" value="Tscrpt_elong_fac_GreA/B_N_sf"/>
</dbReference>
<dbReference type="GO" id="GO:0006354">
    <property type="term" value="P:DNA-templated transcription elongation"/>
    <property type="evidence" value="ECO:0007669"/>
    <property type="project" value="TreeGrafter"/>
</dbReference>
<sequence length="248" mass="28942">MLKKMQSGDLQEYLNIKFIPRLIDSLNYVKGIKGIVTKILSLENFDKILKQAKDEDAKRILETINNNTVLENYKKKDFLRIIEYYFPHFFAKEIDIIYTTKTALLKRKEELNKIITIEIPENKKDISRAREFGDLSDNFEYKAAKERQDQLYQKVRIIESELEKIQTINPTTITTDRVSIGTKIRLKNLQDGKPTHYTILGRWDTDLEKNIISNEAPVAKSLLNKVPGDCITINEIEYEIVEIEKGLD</sequence>
<dbReference type="InterPro" id="IPR036953">
    <property type="entry name" value="GreA/GreB_C_sf"/>
</dbReference>
<dbReference type="InterPro" id="IPR022691">
    <property type="entry name" value="Tscrpt_elong_fac_GreA/B_N"/>
</dbReference>
<evidence type="ECO:0000259" key="3">
    <source>
        <dbReference type="Pfam" id="PF01272"/>
    </source>
</evidence>